<dbReference type="Proteomes" id="UP000271868">
    <property type="component" value="Unassembled WGS sequence"/>
</dbReference>
<proteinExistence type="predicted"/>
<comment type="caution">
    <text evidence="2">The sequence shown here is derived from an EMBL/GenBank/DDBJ whole genome shotgun (WGS) entry which is preliminary data.</text>
</comment>
<dbReference type="AlphaFoldDB" id="A0AAX1WR32"/>
<feature type="region of interest" description="Disordered" evidence="1">
    <location>
        <begin position="282"/>
        <end position="311"/>
    </location>
</feature>
<dbReference type="InterPro" id="IPR011044">
    <property type="entry name" value="Quino_amine_DH_bsu"/>
</dbReference>
<protein>
    <submittedName>
        <fullName evidence="2">Uncharacterized protein</fullName>
    </submittedName>
</protein>
<feature type="region of interest" description="Disordered" evidence="1">
    <location>
        <begin position="1"/>
        <end position="26"/>
    </location>
</feature>
<dbReference type="RefSeq" id="WP_302078553.1">
    <property type="nucleotide sequence ID" value="NZ_RJVL01000007.1"/>
</dbReference>
<reference evidence="2 3" key="1">
    <citation type="submission" date="2018-11" db="EMBL/GenBank/DDBJ databases">
        <title>Genomic Encyclopedia of Type Strains, Phase IV (KMG-IV): sequencing the most valuable type-strain genomes for metagenomic binning, comparative biology and taxonomic classification.</title>
        <authorList>
            <person name="Goeker M."/>
        </authorList>
    </citation>
    <scope>NUCLEOTIDE SEQUENCE [LARGE SCALE GENOMIC DNA]</scope>
    <source>
        <strain evidence="2 3">DSM 15985</strain>
    </source>
</reference>
<evidence type="ECO:0000256" key="1">
    <source>
        <dbReference type="SAM" id="MobiDB-lite"/>
    </source>
</evidence>
<organism evidence="2 3">
    <name type="scientific">Diaphorobacter nitroreducens</name>
    <dbReference type="NCBI Taxonomy" id="164759"/>
    <lineage>
        <taxon>Bacteria</taxon>
        <taxon>Pseudomonadati</taxon>
        <taxon>Pseudomonadota</taxon>
        <taxon>Betaproteobacteria</taxon>
        <taxon>Burkholderiales</taxon>
        <taxon>Comamonadaceae</taxon>
        <taxon>Diaphorobacter</taxon>
    </lineage>
</organism>
<dbReference type="SUPFAM" id="SSF50969">
    <property type="entry name" value="YVTN repeat-like/Quinoprotein amine dehydrogenase"/>
    <property type="match status" value="1"/>
</dbReference>
<feature type="region of interest" description="Disordered" evidence="1">
    <location>
        <begin position="334"/>
        <end position="355"/>
    </location>
</feature>
<name>A0AAX1WR32_9BURK</name>
<evidence type="ECO:0000313" key="2">
    <source>
        <dbReference type="EMBL" id="ROR40345.1"/>
    </source>
</evidence>
<evidence type="ECO:0000313" key="3">
    <source>
        <dbReference type="Proteomes" id="UP000271868"/>
    </source>
</evidence>
<accession>A0AAX1WR32</accession>
<dbReference type="EMBL" id="RJVL01000007">
    <property type="protein sequence ID" value="ROR40345.1"/>
    <property type="molecule type" value="Genomic_DNA"/>
</dbReference>
<gene>
    <name evidence="2" type="ORF">EDC60_2866</name>
</gene>
<feature type="compositionally biased region" description="Low complexity" evidence="1">
    <location>
        <begin position="334"/>
        <end position="343"/>
    </location>
</feature>
<sequence length="663" mass="70593">MSSPSSFVPPPASAVKPALSEEPGLPVDDGLCAGDAMDAAQLRRLLQAALPDKSQHKAAGWFGQMDFLLTRSHVDEDQDAYHDALFITLWKRWDFWLALPPAESAPTHALAQAWARLRSGVPPPPPGADGLVRQYRAYDSAGQPGAWQPLPAQAGAGDAAAGALAACGEGWREVLAYWRLAEGQRRAGRPLRERLHATLTPARIEALTLLPVFTTRYNTWSDPERNGWWEGDVWIGARQPGQQGGHSWGRALKFSWRNGSERAGDPEDDAHACYQIDLTPSDALPEGTAHPNGLRISYSQRQSDPRTPLPNHAVQHMQHLLELFTTLEQRLHAAHAQEQQALHSSGLSGDAPPLPRLPPFAPHEADAEVFGPVLMALSHDWQAHGRAHAARVREHWLKQADAAEAAAALEHGTEPAASSAAAAAAAATAAAVGDAVPAHGVALGAAAAGTAPVTVPPAPVHFMPVQPTDPRGPQAGAVLQLARAVHALADGDLSARFHRRFAFAPHVYAHHAARTGHAVDALQWLEDGRLLARTEPVHPTQAPAWWRVSADAWALSPTVAPPNLPASCPAATAHGLRVEGDAQGDLHGLAEDGTALWRHHIGGAILAIAAAPDGHTLAVGSASGYLVLLRKGSGTDPALLSTSRYAELRRFIFWADASNPLAW</sequence>
<keyword evidence="3" id="KW-1185">Reference proteome</keyword>